<dbReference type="CDD" id="cd14521">
    <property type="entry name" value="DSP_fungal_SDP1-like"/>
    <property type="match status" value="1"/>
</dbReference>
<sequence>MEIFVNVQDANSMSLKRPYTSITLSEYLPDPEERAGHVRDTPAIAQFRQAKPAHRRSSKTVPRIPSMPSQTSSQSLLASIPSFMSVFGASSDMRGRKGSDATETNASNGTTTVQSDQLAPTNDFLSRIPRRGSSSTYKTDSTDSSPTTTISTFDSSLTDPSPSSSPESPTSVIPLGSFESLKASSTSPRDVAMDPPLSPLPNLPGFNRGDSPGRKRNTKNLSLNTSASHKPAAQTPRLAPSTIQNDNTPQPLHAPTSPSFIVPPKPPARRPSNMGLSLSTKDSSAQSLAAHGGLTLVPQTPYGPHPSALKDLHRASSLPLFSPTAAPEGGMQLPPFGNTSTTSRFVNSRPPLSLSQNPSHSYSSIYSSPLAVQTLDHVQEEVDYDPPLSREVKSPAYPQGPVCIYEPHVYLYLEPNIEEASQFEVVINVAREVKNPFDSNSGEVNASQAKDSAVPTHSDELAPMAITNHNIPEPLTAGSETSFQSAVEMQSEAATDATLMTPKAPKREPEYIHIPWEHNTNVVEELPGLCKLIDNRVQDGKRVLIHCQCGVSRSASLVVAYGLYKKPELTVQQAYDAVKDRSRWIGPNMNLIYQLSEFKTNLPRPFSPPPPARRSWRAFEQARSPSSSLSTPNSKSTLPSASLSNGHSEPLSAPLPYDQEPAPARANSLSPPTTAHLIESLGLGSVSPGPSSAPPDVYTGMRLDLPKEAKGTDEPATEQLVLNIFESNRTNAEPQEMHTSIHARAESSQSEMSPALTADTEAAQFIPSPSLGLETEAPPPSKLTEPKASRPIDLSIPGGHRTASLKRPLLRYLPLRDHSPPSEHPTIRAQYANRSIDHVMGDDCGVPETPSLLSPRAAEFTGSPFHRTAAGDLAGSSVFEQSSKLEKGIDPRSPATRGEAPIVRSIDDLL</sequence>
<keyword evidence="4" id="KW-0904">Protein phosphatase</keyword>
<dbReference type="GO" id="GO:0033550">
    <property type="term" value="F:MAP kinase tyrosine phosphatase activity"/>
    <property type="evidence" value="ECO:0007669"/>
    <property type="project" value="TreeGrafter"/>
</dbReference>
<feature type="region of interest" description="Disordered" evidence="5">
    <location>
        <begin position="882"/>
        <end position="910"/>
    </location>
</feature>
<dbReference type="GO" id="GO:0017017">
    <property type="term" value="F:MAP kinase tyrosine/serine/threonine phosphatase activity"/>
    <property type="evidence" value="ECO:0007669"/>
    <property type="project" value="TreeGrafter"/>
</dbReference>
<feature type="compositionally biased region" description="Low complexity" evidence="5">
    <location>
        <begin position="624"/>
        <end position="640"/>
    </location>
</feature>
<dbReference type="GO" id="GO:0043409">
    <property type="term" value="P:negative regulation of MAPK cascade"/>
    <property type="evidence" value="ECO:0007669"/>
    <property type="project" value="TreeGrafter"/>
</dbReference>
<dbReference type="PANTHER" id="PTHR10159">
    <property type="entry name" value="DUAL SPECIFICITY PROTEIN PHOSPHATASE"/>
    <property type="match status" value="1"/>
</dbReference>
<feature type="region of interest" description="Disordered" evidence="5">
    <location>
        <begin position="47"/>
        <end position="74"/>
    </location>
</feature>
<dbReference type="EMBL" id="FWEW01000736">
    <property type="protein sequence ID" value="SLM35572.1"/>
    <property type="molecule type" value="Genomic_DNA"/>
</dbReference>
<dbReference type="InterPro" id="IPR020422">
    <property type="entry name" value="TYR_PHOSPHATASE_DUAL_dom"/>
</dbReference>
<dbReference type="Gene3D" id="3.90.190.10">
    <property type="entry name" value="Protein tyrosine phosphatase superfamily"/>
    <property type="match status" value="1"/>
</dbReference>
<reference evidence="9" key="1">
    <citation type="submission" date="2017-03" db="EMBL/GenBank/DDBJ databases">
        <authorList>
            <person name="Sharma R."/>
            <person name="Thines M."/>
        </authorList>
    </citation>
    <scope>NUCLEOTIDE SEQUENCE [LARGE SCALE GENOMIC DNA]</scope>
</reference>
<dbReference type="InterPro" id="IPR000387">
    <property type="entry name" value="Tyr_Pase_dom"/>
</dbReference>
<dbReference type="PROSITE" id="PS00383">
    <property type="entry name" value="TYR_PHOSPHATASE_1"/>
    <property type="match status" value="1"/>
</dbReference>
<dbReference type="SMART" id="SM00195">
    <property type="entry name" value="DSPc"/>
    <property type="match status" value="1"/>
</dbReference>
<dbReference type="PROSITE" id="PS50056">
    <property type="entry name" value="TYR_PHOSPHATASE_2"/>
    <property type="match status" value="1"/>
</dbReference>
<dbReference type="SUPFAM" id="SSF52799">
    <property type="entry name" value="(Phosphotyrosine protein) phosphatases II"/>
    <property type="match status" value="1"/>
</dbReference>
<evidence type="ECO:0000259" key="7">
    <source>
        <dbReference type="PROSITE" id="PS50056"/>
    </source>
</evidence>
<dbReference type="InterPro" id="IPR016130">
    <property type="entry name" value="Tyr_Pase_AS"/>
</dbReference>
<feature type="compositionally biased region" description="Polar residues" evidence="5">
    <location>
        <begin position="219"/>
        <end position="228"/>
    </location>
</feature>
<dbReference type="EC" id="3.1.3.48" evidence="2"/>
<evidence type="ECO:0000256" key="5">
    <source>
        <dbReference type="SAM" id="MobiDB-lite"/>
    </source>
</evidence>
<dbReference type="AlphaFoldDB" id="A0A1W5CXT5"/>
<organism evidence="8 9">
    <name type="scientific">Lasallia pustulata</name>
    <dbReference type="NCBI Taxonomy" id="136370"/>
    <lineage>
        <taxon>Eukaryota</taxon>
        <taxon>Fungi</taxon>
        <taxon>Dikarya</taxon>
        <taxon>Ascomycota</taxon>
        <taxon>Pezizomycotina</taxon>
        <taxon>Lecanoromycetes</taxon>
        <taxon>OSLEUM clade</taxon>
        <taxon>Umbilicariomycetidae</taxon>
        <taxon>Umbilicariales</taxon>
        <taxon>Umbilicariaceae</taxon>
        <taxon>Lasallia</taxon>
    </lineage>
</organism>
<evidence type="ECO:0000256" key="1">
    <source>
        <dbReference type="ARBA" id="ARBA00008601"/>
    </source>
</evidence>
<dbReference type="PROSITE" id="PS50054">
    <property type="entry name" value="TYR_PHOSPHATASE_DUAL"/>
    <property type="match status" value="1"/>
</dbReference>
<dbReference type="InterPro" id="IPR029021">
    <property type="entry name" value="Prot-tyrosine_phosphatase-like"/>
</dbReference>
<feature type="region of interest" description="Disordered" evidence="5">
    <location>
        <begin position="602"/>
        <end position="672"/>
    </location>
</feature>
<evidence type="ECO:0000313" key="9">
    <source>
        <dbReference type="Proteomes" id="UP000192927"/>
    </source>
</evidence>
<evidence type="ECO:0000256" key="3">
    <source>
        <dbReference type="ARBA" id="ARBA00022801"/>
    </source>
</evidence>
<evidence type="ECO:0000313" key="8">
    <source>
        <dbReference type="EMBL" id="SLM35572.1"/>
    </source>
</evidence>
<dbReference type="GO" id="GO:0005829">
    <property type="term" value="C:cytosol"/>
    <property type="evidence" value="ECO:0007669"/>
    <property type="project" value="TreeGrafter"/>
</dbReference>
<comment type="similarity">
    <text evidence="1">Belongs to the protein-tyrosine phosphatase family. Non-receptor class dual specificity subfamily.</text>
</comment>
<feature type="region of interest" description="Disordered" evidence="5">
    <location>
        <begin position="89"/>
        <end position="279"/>
    </location>
</feature>
<evidence type="ECO:0000259" key="6">
    <source>
        <dbReference type="PROSITE" id="PS50054"/>
    </source>
</evidence>
<keyword evidence="9" id="KW-1185">Reference proteome</keyword>
<dbReference type="Proteomes" id="UP000192927">
    <property type="component" value="Unassembled WGS sequence"/>
</dbReference>
<feature type="domain" description="Tyrosine-protein phosphatase" evidence="6">
    <location>
        <begin position="400"/>
        <end position="604"/>
    </location>
</feature>
<dbReference type="GO" id="GO:0005634">
    <property type="term" value="C:nucleus"/>
    <property type="evidence" value="ECO:0007669"/>
    <property type="project" value="TreeGrafter"/>
</dbReference>
<proteinExistence type="inferred from homology"/>
<feature type="domain" description="Tyrosine specific protein phosphatases" evidence="7">
    <location>
        <begin position="524"/>
        <end position="581"/>
    </location>
</feature>
<dbReference type="PANTHER" id="PTHR10159:SF519">
    <property type="entry name" value="DUAL SPECIFICITY PROTEIN PHOSPHATASE MPK3"/>
    <property type="match status" value="1"/>
</dbReference>
<dbReference type="InterPro" id="IPR000340">
    <property type="entry name" value="Dual-sp_phosphatase_cat-dom"/>
</dbReference>
<feature type="compositionally biased region" description="Low complexity" evidence="5">
    <location>
        <begin position="133"/>
        <end position="171"/>
    </location>
</feature>
<accession>A0A1W5CXT5</accession>
<protein>
    <recommendedName>
        <fullName evidence="2">protein-tyrosine-phosphatase</fullName>
        <ecNumber evidence="2">3.1.3.48</ecNumber>
    </recommendedName>
</protein>
<evidence type="ECO:0000256" key="2">
    <source>
        <dbReference type="ARBA" id="ARBA00013064"/>
    </source>
</evidence>
<dbReference type="GO" id="GO:0008330">
    <property type="term" value="F:protein tyrosine/threonine phosphatase activity"/>
    <property type="evidence" value="ECO:0007669"/>
    <property type="project" value="TreeGrafter"/>
</dbReference>
<evidence type="ECO:0000256" key="4">
    <source>
        <dbReference type="ARBA" id="ARBA00022912"/>
    </source>
</evidence>
<feature type="region of interest" description="Disordered" evidence="5">
    <location>
        <begin position="769"/>
        <end position="801"/>
    </location>
</feature>
<name>A0A1W5CXT5_9LECA</name>
<dbReference type="Pfam" id="PF00782">
    <property type="entry name" value="DSPc"/>
    <property type="match status" value="1"/>
</dbReference>
<keyword evidence="3" id="KW-0378">Hydrolase</keyword>
<feature type="compositionally biased region" description="Polar residues" evidence="5">
    <location>
        <begin position="241"/>
        <end position="250"/>
    </location>
</feature>
<feature type="compositionally biased region" description="Polar residues" evidence="5">
    <location>
        <begin position="101"/>
        <end position="124"/>
    </location>
</feature>